<dbReference type="PRINTS" id="PR00081">
    <property type="entry name" value="GDHRDH"/>
</dbReference>
<comment type="caution">
    <text evidence="5">The sequence shown here is derived from an EMBL/GenBank/DDBJ whole genome shotgun (WGS) entry which is preliminary data.</text>
</comment>
<evidence type="ECO:0000256" key="3">
    <source>
        <dbReference type="RuleBase" id="RU000363"/>
    </source>
</evidence>
<dbReference type="Proteomes" id="UP000809829">
    <property type="component" value="Unassembled WGS sequence"/>
</dbReference>
<name>A0ABS2QYV2_9BACI</name>
<proteinExistence type="inferred from homology"/>
<evidence type="ECO:0000256" key="1">
    <source>
        <dbReference type="ARBA" id="ARBA00006484"/>
    </source>
</evidence>
<keyword evidence="2" id="KW-0560">Oxidoreductase</keyword>
<evidence type="ECO:0000313" key="5">
    <source>
        <dbReference type="EMBL" id="MBM7704423.1"/>
    </source>
</evidence>
<dbReference type="RefSeq" id="WP_205188417.1">
    <property type="nucleotide sequence ID" value="NZ_JAFBFC010000006.1"/>
</dbReference>
<feature type="domain" description="Ketoreductase" evidence="4">
    <location>
        <begin position="2"/>
        <end position="196"/>
    </location>
</feature>
<protein>
    <submittedName>
        <fullName evidence="5">Short-subunit dehydrogenase</fullName>
    </submittedName>
</protein>
<dbReference type="CDD" id="cd05233">
    <property type="entry name" value="SDR_c"/>
    <property type="match status" value="1"/>
</dbReference>
<dbReference type="SMART" id="SM00822">
    <property type="entry name" value="PKS_KR"/>
    <property type="match status" value="1"/>
</dbReference>
<dbReference type="Gene3D" id="3.40.50.720">
    <property type="entry name" value="NAD(P)-binding Rossmann-like Domain"/>
    <property type="match status" value="1"/>
</dbReference>
<dbReference type="SUPFAM" id="SSF51735">
    <property type="entry name" value="NAD(P)-binding Rossmann-fold domains"/>
    <property type="match status" value="1"/>
</dbReference>
<reference evidence="5 6" key="1">
    <citation type="submission" date="2021-01" db="EMBL/GenBank/DDBJ databases">
        <title>Genomic Encyclopedia of Type Strains, Phase IV (KMG-IV): sequencing the most valuable type-strain genomes for metagenomic binning, comparative biology and taxonomic classification.</title>
        <authorList>
            <person name="Goeker M."/>
        </authorList>
    </citation>
    <scope>NUCLEOTIDE SEQUENCE [LARGE SCALE GENOMIC DNA]</scope>
    <source>
        <strain evidence="5 6">DSM 104297</strain>
    </source>
</reference>
<dbReference type="PRINTS" id="PR00080">
    <property type="entry name" value="SDRFAMILY"/>
</dbReference>
<accession>A0ABS2QYV2</accession>
<dbReference type="PANTHER" id="PTHR43391:SF82">
    <property type="entry name" value="OXIDOREDUCTASE SADH-RELATED"/>
    <property type="match status" value="1"/>
</dbReference>
<keyword evidence="6" id="KW-1185">Reference proteome</keyword>
<sequence>MKTVLITGGSTGLGYELAKRYARDGYHVVITGRNEEKLKASQAELKKQGAHVTTSAFDIQNEHDVKNAIDTLLQRHNIDVLINNAGVGHFGPLPSLSGQDIHNMIDTNVKGTIFVTQALIQHLCERSSAQIINIVSTAGLRGKVNETAYVASKFAVRGFTESLKAEYANQNVTIIGAYMGGMDTPFWDESDHIQDKSRLKPASQIADIVYDKSSQGEDIIL</sequence>
<dbReference type="PANTHER" id="PTHR43391">
    <property type="entry name" value="RETINOL DEHYDROGENASE-RELATED"/>
    <property type="match status" value="1"/>
</dbReference>
<evidence type="ECO:0000259" key="4">
    <source>
        <dbReference type="SMART" id="SM00822"/>
    </source>
</evidence>
<dbReference type="InterPro" id="IPR002347">
    <property type="entry name" value="SDR_fam"/>
</dbReference>
<evidence type="ECO:0000256" key="2">
    <source>
        <dbReference type="ARBA" id="ARBA00023002"/>
    </source>
</evidence>
<dbReference type="EMBL" id="JAFBFC010000006">
    <property type="protein sequence ID" value="MBM7704423.1"/>
    <property type="molecule type" value="Genomic_DNA"/>
</dbReference>
<evidence type="ECO:0000313" key="6">
    <source>
        <dbReference type="Proteomes" id="UP000809829"/>
    </source>
</evidence>
<dbReference type="InterPro" id="IPR036291">
    <property type="entry name" value="NAD(P)-bd_dom_sf"/>
</dbReference>
<gene>
    <name evidence="5" type="ORF">JOC83_003278</name>
</gene>
<dbReference type="Pfam" id="PF00106">
    <property type="entry name" value="adh_short"/>
    <property type="match status" value="1"/>
</dbReference>
<organism evidence="5 6">
    <name type="scientific">Priestia iocasae</name>
    <dbReference type="NCBI Taxonomy" id="2291674"/>
    <lineage>
        <taxon>Bacteria</taxon>
        <taxon>Bacillati</taxon>
        <taxon>Bacillota</taxon>
        <taxon>Bacilli</taxon>
        <taxon>Bacillales</taxon>
        <taxon>Bacillaceae</taxon>
        <taxon>Priestia</taxon>
    </lineage>
</organism>
<comment type="similarity">
    <text evidence="1 3">Belongs to the short-chain dehydrogenases/reductases (SDR) family.</text>
</comment>
<dbReference type="InterPro" id="IPR057326">
    <property type="entry name" value="KR_dom"/>
</dbReference>